<dbReference type="Proteomes" id="UP000268973">
    <property type="component" value="Unassembled WGS sequence"/>
</dbReference>
<dbReference type="AlphaFoldDB" id="A0A432D395"/>
<dbReference type="EMBL" id="RXZH01000001">
    <property type="protein sequence ID" value="RTZ18369.1"/>
    <property type="molecule type" value="Genomic_DNA"/>
</dbReference>
<evidence type="ECO:0000313" key="2">
    <source>
        <dbReference type="Proteomes" id="UP000268973"/>
    </source>
</evidence>
<reference evidence="1 2" key="1">
    <citation type="submission" date="2018-12" db="EMBL/GenBank/DDBJ databases">
        <title>Vibrio sp. isolated from China Sea.</title>
        <authorList>
            <person name="Li Y."/>
        </authorList>
    </citation>
    <scope>NUCLEOTIDE SEQUENCE [LARGE SCALE GENOMIC DNA]</scope>
    <source>
        <strain evidence="1 2">BEI207</strain>
    </source>
</reference>
<protein>
    <submittedName>
        <fullName evidence="1">Uncharacterized protein</fullName>
    </submittedName>
</protein>
<evidence type="ECO:0000313" key="1">
    <source>
        <dbReference type="EMBL" id="RTZ18369.1"/>
    </source>
</evidence>
<dbReference type="OrthoDB" id="5874450at2"/>
<accession>A0A432D395</accession>
<gene>
    <name evidence="1" type="ORF">EJ063_04630</name>
</gene>
<proteinExistence type="predicted"/>
<dbReference type="RefSeq" id="WP_126573115.1">
    <property type="nucleotide sequence ID" value="NZ_RXZH01000001.1"/>
</dbReference>
<organism evidence="1 2">
    <name type="scientific">Vibrio aquaticus</name>
    <dbReference type="NCBI Taxonomy" id="2496559"/>
    <lineage>
        <taxon>Bacteria</taxon>
        <taxon>Pseudomonadati</taxon>
        <taxon>Pseudomonadota</taxon>
        <taxon>Gammaproteobacteria</taxon>
        <taxon>Vibrionales</taxon>
        <taxon>Vibrionaceae</taxon>
        <taxon>Vibrio</taxon>
    </lineage>
</organism>
<sequence>MLFNNDIEEMLCYLERFCKEPHVAALDNVSDDQINLLLDFLALAHKLKCDIYATRNRNSSHFIGIGVFALTQARAPQGNLFLKIEADQLYLCFELDHCNQDTELTPLRVIDALTYLADLDGHALLPEHYQQQRNKISG</sequence>
<name>A0A432D395_9VIBR</name>
<comment type="caution">
    <text evidence="1">The sequence shown here is derived from an EMBL/GenBank/DDBJ whole genome shotgun (WGS) entry which is preliminary data.</text>
</comment>
<keyword evidence="2" id="KW-1185">Reference proteome</keyword>